<dbReference type="SUPFAM" id="SSF47459">
    <property type="entry name" value="HLH, helix-loop-helix DNA-binding domain"/>
    <property type="match status" value="1"/>
</dbReference>
<dbReference type="PANTHER" id="PTHR36066">
    <property type="entry name" value="TRANSCRIPTION FACTOR BHLH145"/>
    <property type="match status" value="1"/>
</dbReference>
<dbReference type="EMBL" id="GHES01014375">
    <property type="protein sequence ID" value="MPA44934.1"/>
    <property type="molecule type" value="Transcribed_RNA"/>
</dbReference>
<organism evidence="7">
    <name type="scientific">Davidia involucrata</name>
    <name type="common">Dove tree</name>
    <dbReference type="NCBI Taxonomy" id="16924"/>
    <lineage>
        <taxon>Eukaryota</taxon>
        <taxon>Viridiplantae</taxon>
        <taxon>Streptophyta</taxon>
        <taxon>Embryophyta</taxon>
        <taxon>Tracheophyta</taxon>
        <taxon>Spermatophyta</taxon>
        <taxon>Magnoliopsida</taxon>
        <taxon>eudicotyledons</taxon>
        <taxon>Gunneridae</taxon>
        <taxon>Pentapetalae</taxon>
        <taxon>asterids</taxon>
        <taxon>Cornales</taxon>
        <taxon>Nyssaceae</taxon>
        <taxon>Davidia</taxon>
    </lineage>
</organism>
<evidence type="ECO:0000256" key="5">
    <source>
        <dbReference type="SAM" id="MobiDB-lite"/>
    </source>
</evidence>
<dbReference type="AlphaFoldDB" id="A0A5B6ZLN1"/>
<protein>
    <submittedName>
        <fullName evidence="7">Putative fructose-bisphosphate aldolase cytoplasmic isozyme</fullName>
        <ecNumber evidence="7">4.1.2.13</ecNumber>
    </submittedName>
</protein>
<evidence type="ECO:0000256" key="2">
    <source>
        <dbReference type="ARBA" id="ARBA00023015"/>
    </source>
</evidence>
<keyword evidence="3" id="KW-0804">Transcription</keyword>
<dbReference type="EMBL" id="GHES01042400">
    <property type="protein sequence ID" value="MPA72959.1"/>
    <property type="molecule type" value="Transcribed_RNA"/>
</dbReference>
<comment type="subcellular location">
    <subcellularLocation>
        <location evidence="1">Nucleus</location>
    </subcellularLocation>
</comment>
<reference evidence="7" key="1">
    <citation type="submission" date="2019-08" db="EMBL/GenBank/DDBJ databases">
        <title>Reference gene set and small RNA set construction with multiple tissues from Davidia involucrata Baill.</title>
        <authorList>
            <person name="Yang H."/>
            <person name="Zhou C."/>
            <person name="Li G."/>
            <person name="Wang J."/>
            <person name="Gao P."/>
            <person name="Wang M."/>
            <person name="Wang R."/>
            <person name="Zhao Y."/>
        </authorList>
    </citation>
    <scope>NUCLEOTIDE SEQUENCE</scope>
    <source>
        <tissue evidence="7">Mixed with DoveR01_LX</tissue>
    </source>
</reference>
<accession>A0A5B6ZLN1</accession>
<dbReference type="GO" id="GO:0046983">
    <property type="term" value="F:protein dimerization activity"/>
    <property type="evidence" value="ECO:0007669"/>
    <property type="project" value="InterPro"/>
</dbReference>
<dbReference type="GO" id="GO:0005634">
    <property type="term" value="C:nucleus"/>
    <property type="evidence" value="ECO:0007669"/>
    <property type="project" value="UniProtKB-SubCell"/>
</dbReference>
<sequence>MEKDFASCFRHQHHSNWQSPNLNCMNAPLDPARQNTVPAYMNPSTNMVSTTGTLPASPFSGLPHSKASQPNDTHGWFYCLPSFRQAFTPVQNSTFKEKIPAGPYENRGEAVTPNTGSGCAQKRFLVFDQSGDQTTLIFSSGIGTPVQCLTSWTPRLPGAYVLNREEPGTKRDTIHNSGPNLTDEYNENHGNDVGSEMREDTEELNALLYSDDDDNDNVYSEDDEEMSTGHSPSTMTAYEKQEWFEDSGEEVASSAEPTKRRKLSNGGCDVPLLMDTATSMPNRCFEYEDDAESSCADGKNQGLEEFDSLSSDKGSRKEKIRETVSVLQSIIPGGKGKDAIVVLDEAIHYLKSLKRKAEALGLDSL</sequence>
<proteinExistence type="predicted"/>
<dbReference type="GO" id="GO:0004332">
    <property type="term" value="F:fructose-bisphosphate aldolase activity"/>
    <property type="evidence" value="ECO:0007669"/>
    <property type="project" value="UniProtKB-EC"/>
</dbReference>
<evidence type="ECO:0000313" key="8">
    <source>
        <dbReference type="EMBL" id="MPA72959.1"/>
    </source>
</evidence>
<dbReference type="PANTHER" id="PTHR36066:SF2">
    <property type="entry name" value="TRANSCRIPTION FACTOR BHLH145"/>
    <property type="match status" value="1"/>
</dbReference>
<dbReference type="InterPro" id="IPR036638">
    <property type="entry name" value="HLH_DNA-bd_sf"/>
</dbReference>
<feature type="region of interest" description="Disordered" evidence="5">
    <location>
        <begin position="169"/>
        <end position="266"/>
    </location>
</feature>
<dbReference type="InterPro" id="IPR011598">
    <property type="entry name" value="bHLH_dom"/>
</dbReference>
<keyword evidence="7" id="KW-0456">Lyase</keyword>
<evidence type="ECO:0000256" key="1">
    <source>
        <dbReference type="ARBA" id="ARBA00004123"/>
    </source>
</evidence>
<dbReference type="Pfam" id="PF23173">
    <property type="entry name" value="bHLH_SAC51"/>
    <property type="match status" value="1"/>
</dbReference>
<keyword evidence="2" id="KW-0805">Transcription regulation</keyword>
<evidence type="ECO:0000256" key="3">
    <source>
        <dbReference type="ARBA" id="ARBA00023163"/>
    </source>
</evidence>
<evidence type="ECO:0000259" key="6">
    <source>
        <dbReference type="PROSITE" id="PS50888"/>
    </source>
</evidence>
<gene>
    <name evidence="7" type="ORF">Din_014375</name>
    <name evidence="8" type="ORF">Din_042400</name>
</gene>
<dbReference type="InterPro" id="IPR037546">
    <property type="entry name" value="SAC51-like"/>
</dbReference>
<evidence type="ECO:0000313" key="7">
    <source>
        <dbReference type="EMBL" id="MPA44934.1"/>
    </source>
</evidence>
<feature type="compositionally biased region" description="Acidic residues" evidence="5">
    <location>
        <begin position="210"/>
        <end position="226"/>
    </location>
</feature>
<keyword evidence="4" id="KW-0539">Nucleus</keyword>
<name>A0A5B6ZLN1_DAVIN</name>
<evidence type="ECO:0000256" key="4">
    <source>
        <dbReference type="ARBA" id="ARBA00023242"/>
    </source>
</evidence>
<dbReference type="CDD" id="cd18917">
    <property type="entry name" value="bHLH_AtSAC51_like"/>
    <property type="match status" value="1"/>
</dbReference>
<dbReference type="EC" id="4.1.2.13" evidence="7"/>
<feature type="compositionally biased region" description="Basic and acidic residues" evidence="5">
    <location>
        <begin position="186"/>
        <end position="198"/>
    </location>
</feature>
<feature type="domain" description="BHLH" evidence="6">
    <location>
        <begin position="304"/>
        <end position="353"/>
    </location>
</feature>
<dbReference type="PROSITE" id="PS50888">
    <property type="entry name" value="BHLH"/>
    <property type="match status" value="1"/>
</dbReference>